<comment type="similarity">
    <text evidence="3 12">Belongs to the TRAPP small subunits family. BET3 subfamily.</text>
</comment>
<dbReference type="Pfam" id="PF04051">
    <property type="entry name" value="TRAPP"/>
    <property type="match status" value="1"/>
</dbReference>
<gene>
    <name evidence="13" type="ORF">CAMP_LOCUS8210</name>
</gene>
<comment type="caution">
    <text evidence="13">The sequence shown here is derived from an EMBL/GenBank/DDBJ whole genome shotgun (WGS) entry which is preliminary data.</text>
</comment>
<dbReference type="EMBL" id="CANHGI010000003">
    <property type="protein sequence ID" value="CAI5445573.1"/>
    <property type="molecule type" value="Genomic_DNA"/>
</dbReference>
<dbReference type="GO" id="GO:0005794">
    <property type="term" value="C:Golgi apparatus"/>
    <property type="evidence" value="ECO:0007669"/>
    <property type="project" value="UniProtKB-SubCell"/>
</dbReference>
<dbReference type="InterPro" id="IPR024096">
    <property type="entry name" value="NO_sig/Golgi_transp_ligand-bd"/>
</dbReference>
<dbReference type="PIRSF" id="PIRSF018293">
    <property type="entry name" value="TRAPP_I_complex_Bet3"/>
    <property type="match status" value="1"/>
</dbReference>
<reference evidence="13" key="1">
    <citation type="submission" date="2022-11" db="EMBL/GenBank/DDBJ databases">
        <authorList>
            <person name="Kikuchi T."/>
        </authorList>
    </citation>
    <scope>NUCLEOTIDE SEQUENCE</scope>
    <source>
        <strain evidence="13">PS1010</strain>
    </source>
</reference>
<keyword evidence="5" id="KW-0256">Endoplasmic reticulum</keyword>
<dbReference type="FunFam" id="3.30.1380.20:FF:000022">
    <property type="entry name" value="Trafficking protein particle complex subunit 3 homolog"/>
    <property type="match status" value="1"/>
</dbReference>
<keyword evidence="7 12" id="KW-0333">Golgi apparatus</keyword>
<name>A0A9P1IJF3_9PELO</name>
<evidence type="ECO:0000256" key="5">
    <source>
        <dbReference type="ARBA" id="ARBA00022824"/>
    </source>
</evidence>
<evidence type="ECO:0000256" key="12">
    <source>
        <dbReference type="PIRNR" id="PIRNR018293"/>
    </source>
</evidence>
<evidence type="ECO:0000256" key="9">
    <source>
        <dbReference type="ARBA" id="ARBA00023288"/>
    </source>
</evidence>
<evidence type="ECO:0000256" key="11">
    <source>
        <dbReference type="ARBA" id="ARBA00064613"/>
    </source>
</evidence>
<evidence type="ECO:0000313" key="13">
    <source>
        <dbReference type="EMBL" id="CAI5445573.1"/>
    </source>
</evidence>
<evidence type="ECO:0000256" key="10">
    <source>
        <dbReference type="ARBA" id="ARBA00056055"/>
    </source>
</evidence>
<keyword evidence="9" id="KW-0449">Lipoprotein</keyword>
<dbReference type="SUPFAM" id="SSF111126">
    <property type="entry name" value="Ligand-binding domain in the NO signalling and Golgi transport"/>
    <property type="match status" value="1"/>
</dbReference>
<comment type="function">
    <text evidence="10">May play a role in vesicular transport from endoplasmic reticulum to Golgi. Required for the systemic spread of the RNAi response.</text>
</comment>
<dbReference type="InterPro" id="IPR007194">
    <property type="entry name" value="TRAPP_component"/>
</dbReference>
<dbReference type="CDD" id="cd14942">
    <property type="entry name" value="TRAPPC3_bet3"/>
    <property type="match status" value="1"/>
</dbReference>
<dbReference type="Gene3D" id="3.30.1380.20">
    <property type="entry name" value="Trafficking protein particle complex subunit 3"/>
    <property type="match status" value="1"/>
</dbReference>
<evidence type="ECO:0000256" key="1">
    <source>
        <dbReference type="ARBA" id="ARBA00004222"/>
    </source>
</evidence>
<dbReference type="AlphaFoldDB" id="A0A9P1IJF3"/>
<sequence>MSSKTKQNLADSKKMSAELFCLTYGAMVTEMLKDYEDPKDVTIQLDKMGFNMGSRLADDFLAKNANVPRCVDTRQIADVLCRNAIPCYLGVNATVTNWSNGDRDFSIILESNPLTELVQVPPHLISAGLSYSQLIAGAIRGALEAVHFKVFASAVPESSNSNTEIRIRFDQVLKDSIPAGEDD</sequence>
<keyword evidence="4 12" id="KW-0813">Transport</keyword>
<dbReference type="OrthoDB" id="10262857at2759"/>
<keyword evidence="14" id="KW-1185">Reference proteome</keyword>
<protein>
    <recommendedName>
        <fullName evidence="12">Trafficking protein particle complex subunit</fullName>
    </recommendedName>
</protein>
<dbReference type="InterPro" id="IPR016721">
    <property type="entry name" value="Bet3"/>
</dbReference>
<proteinExistence type="inferred from homology"/>
<dbReference type="GO" id="GO:0005783">
    <property type="term" value="C:endoplasmic reticulum"/>
    <property type="evidence" value="ECO:0007669"/>
    <property type="project" value="UniProtKB-SubCell"/>
</dbReference>
<evidence type="ECO:0000256" key="3">
    <source>
        <dbReference type="ARBA" id="ARBA00006218"/>
    </source>
</evidence>
<comment type="subunit">
    <text evidence="11">Homodimer. Part of the multisubunit TRAPP (transport protein particle) complex.</text>
</comment>
<dbReference type="GO" id="GO:0030008">
    <property type="term" value="C:TRAPP complex"/>
    <property type="evidence" value="ECO:0007669"/>
    <property type="project" value="InterPro"/>
</dbReference>
<organism evidence="13 14">
    <name type="scientific">Caenorhabditis angaria</name>
    <dbReference type="NCBI Taxonomy" id="860376"/>
    <lineage>
        <taxon>Eukaryota</taxon>
        <taxon>Metazoa</taxon>
        <taxon>Ecdysozoa</taxon>
        <taxon>Nematoda</taxon>
        <taxon>Chromadorea</taxon>
        <taxon>Rhabditida</taxon>
        <taxon>Rhabditina</taxon>
        <taxon>Rhabditomorpha</taxon>
        <taxon>Rhabditoidea</taxon>
        <taxon>Rhabditidae</taxon>
        <taxon>Peloderinae</taxon>
        <taxon>Caenorhabditis</taxon>
    </lineage>
</organism>
<keyword evidence="6 12" id="KW-0931">ER-Golgi transport</keyword>
<accession>A0A9P1IJF3</accession>
<keyword evidence="8" id="KW-0564">Palmitate</keyword>
<dbReference type="GO" id="GO:0048193">
    <property type="term" value="P:Golgi vesicle transport"/>
    <property type="evidence" value="ECO:0007669"/>
    <property type="project" value="InterPro"/>
</dbReference>
<comment type="subcellular location">
    <subcellularLocation>
        <location evidence="2">Endoplasmic reticulum</location>
    </subcellularLocation>
    <subcellularLocation>
        <location evidence="1 12">Golgi apparatus</location>
        <location evidence="1 12">cis-Golgi network</location>
    </subcellularLocation>
</comment>
<evidence type="ECO:0000256" key="4">
    <source>
        <dbReference type="ARBA" id="ARBA00022448"/>
    </source>
</evidence>
<evidence type="ECO:0000313" key="14">
    <source>
        <dbReference type="Proteomes" id="UP001152747"/>
    </source>
</evidence>
<evidence type="ECO:0000256" key="2">
    <source>
        <dbReference type="ARBA" id="ARBA00004240"/>
    </source>
</evidence>
<evidence type="ECO:0000256" key="7">
    <source>
        <dbReference type="ARBA" id="ARBA00023034"/>
    </source>
</evidence>
<dbReference type="Proteomes" id="UP001152747">
    <property type="component" value="Unassembled WGS sequence"/>
</dbReference>
<evidence type="ECO:0000256" key="8">
    <source>
        <dbReference type="ARBA" id="ARBA00023139"/>
    </source>
</evidence>
<dbReference type="PANTHER" id="PTHR13048">
    <property type="entry name" value="TRAFFICKING PROTEIN PARTICLE COMPLEX SUBUNIT 3"/>
    <property type="match status" value="1"/>
</dbReference>
<evidence type="ECO:0000256" key="6">
    <source>
        <dbReference type="ARBA" id="ARBA00022892"/>
    </source>
</evidence>